<dbReference type="EMBL" id="CM042015">
    <property type="protein sequence ID" value="KAI3709055.1"/>
    <property type="molecule type" value="Genomic_DNA"/>
</dbReference>
<organism evidence="1 2">
    <name type="scientific">Cichorium intybus</name>
    <name type="common">Chicory</name>
    <dbReference type="NCBI Taxonomy" id="13427"/>
    <lineage>
        <taxon>Eukaryota</taxon>
        <taxon>Viridiplantae</taxon>
        <taxon>Streptophyta</taxon>
        <taxon>Embryophyta</taxon>
        <taxon>Tracheophyta</taxon>
        <taxon>Spermatophyta</taxon>
        <taxon>Magnoliopsida</taxon>
        <taxon>eudicotyledons</taxon>
        <taxon>Gunneridae</taxon>
        <taxon>Pentapetalae</taxon>
        <taxon>asterids</taxon>
        <taxon>campanulids</taxon>
        <taxon>Asterales</taxon>
        <taxon>Asteraceae</taxon>
        <taxon>Cichorioideae</taxon>
        <taxon>Cichorieae</taxon>
        <taxon>Cichoriinae</taxon>
        <taxon>Cichorium</taxon>
    </lineage>
</organism>
<dbReference type="Proteomes" id="UP001055811">
    <property type="component" value="Linkage Group LG07"/>
</dbReference>
<comment type="caution">
    <text evidence="1">The sequence shown here is derived from an EMBL/GenBank/DDBJ whole genome shotgun (WGS) entry which is preliminary data.</text>
</comment>
<reference evidence="1 2" key="2">
    <citation type="journal article" date="2022" name="Mol. Ecol. Resour.">
        <title>The genomes of chicory, endive, great burdock and yacon provide insights into Asteraceae paleo-polyploidization history and plant inulin production.</title>
        <authorList>
            <person name="Fan W."/>
            <person name="Wang S."/>
            <person name="Wang H."/>
            <person name="Wang A."/>
            <person name="Jiang F."/>
            <person name="Liu H."/>
            <person name="Zhao H."/>
            <person name="Xu D."/>
            <person name="Zhang Y."/>
        </authorList>
    </citation>
    <scope>NUCLEOTIDE SEQUENCE [LARGE SCALE GENOMIC DNA]</scope>
    <source>
        <strain evidence="2">cv. Punajuju</strain>
        <tissue evidence="1">Leaves</tissue>
    </source>
</reference>
<evidence type="ECO:0000313" key="1">
    <source>
        <dbReference type="EMBL" id="KAI3709055.1"/>
    </source>
</evidence>
<gene>
    <name evidence="1" type="ORF">L2E82_38778</name>
</gene>
<protein>
    <submittedName>
        <fullName evidence="1">Uncharacterized protein</fullName>
    </submittedName>
</protein>
<reference evidence="2" key="1">
    <citation type="journal article" date="2022" name="Mol. Ecol. Resour.">
        <title>The genomes of chicory, endive, great burdock and yacon provide insights into Asteraceae palaeo-polyploidization history and plant inulin production.</title>
        <authorList>
            <person name="Fan W."/>
            <person name="Wang S."/>
            <person name="Wang H."/>
            <person name="Wang A."/>
            <person name="Jiang F."/>
            <person name="Liu H."/>
            <person name="Zhao H."/>
            <person name="Xu D."/>
            <person name="Zhang Y."/>
        </authorList>
    </citation>
    <scope>NUCLEOTIDE SEQUENCE [LARGE SCALE GENOMIC DNA]</scope>
    <source>
        <strain evidence="2">cv. Punajuju</strain>
    </source>
</reference>
<sequence>MWNFKALNKARLEANVRMKGDQNYGNKWPSPYAVVCGVLLLLSFLKYVYSPFKWLALGAVAVGIVPLTLKAIASLRIFRFDINVLMLIAGTATAVMSSLMNIAPQTAVLADTGEEVNASEVKVNTRLAVKAGTMIPIDGVVVEGKCEVDEKTLTGESFPVCKQLDSIVWAGTLNLTGYISVKTTVVAEACVVAKMAKLVEEAQNNKSKTQRYVDEFAKYYTPAVCVVAACLAAIPAAMQAHNLDKWYHLALVVLVSACPCALILSTPIAAYCALSKAAKSGLLVKGAEYLEILSAVKFICFDKTGTITRGEFSVSSFQPLINNDNLLYWVSSIECKSSHPMAEALVNYAQSHSVKPQPNNVGEFKDFPGEGIYGKIDGNDVYIGNQKIAVRAGCSQVSSESDNQGRSTGYIFLGSSLAGIFSLSDSCRIGVRKALEELKSMGIKTAMLTGDCQEAADYAQNQAGVISLAIAGHPLVWAAVLADMGTCLLVIFNSMLLLRGVSSKTMENQSSCLRNDTQCLSSSKAQDKCCDVGGCGSKVEKNCCDVGDFSLEIKEKCCDVGGCCIEVKDNCCIDNGCGSEVKDKCCDVDAGCCSKVNEKCCNVGGCGSEFKEKRRDMGGCGLLVEENCFDTNGCGSIGGCDLKVRDKCCDMGGCGLVVNDKCGDVVGYPSEVKDNCYGLKVEKNCCDVGDFSLEIKAKCCDVGGYYIEVKDNCCVENGCGSEVKDKFCDVDGGCCSKVNEKCFNVGGCGSEFKEKRRDMGGCGLVVEENCFDTDGCGSMGGCDLKVRDKCCDMGGCGLVANDKCGDVGGCPSEVKDNNCDMGGCGLVVKDKCCNVDGYGSKVQEKCSDVGGCDLEVKEKLFDMGGCSLKVKDKCCDMDGCGPNIQDKCGLAIKDKCCDVGSYGLQVKDKCCDMDGGCCDSEVKDTCCDIGGCGIKVQDKCCDIGGGGGYGSEVKDNCCEIGSCGCGSQVQEVQPKVQLYKANQLIQETRCCKVCKGLESHSYDEHVKKHGECNSHSYITHKELEKSFTNKCCGYQQCQCLSEIVIK</sequence>
<evidence type="ECO:0000313" key="2">
    <source>
        <dbReference type="Proteomes" id="UP001055811"/>
    </source>
</evidence>
<accession>A0ACB9AGH1</accession>
<keyword evidence="2" id="KW-1185">Reference proteome</keyword>
<name>A0ACB9AGH1_CICIN</name>
<proteinExistence type="predicted"/>